<dbReference type="InterPro" id="IPR014985">
    <property type="entry name" value="WbqC"/>
</dbReference>
<evidence type="ECO:0000313" key="2">
    <source>
        <dbReference type="Proteomes" id="UP000248975"/>
    </source>
</evidence>
<dbReference type="Pfam" id="PF08889">
    <property type="entry name" value="WbqC"/>
    <property type="match status" value="1"/>
</dbReference>
<sequence length="246" mass="28069">MHVAIMQPYFLPYIGYFQLVEAVDRFVVYDTVEYTKKGWINRNRMLRNGEAVMFSVPLKKDSDFLQVRDRRLADDFDPVKLGNQFAGAYRKAQQFDLVMPVLREILSYKSANLFDYIRNSLDRCCDYLGITTPIVASSEIETSSGLRGTARVLSLCDALGADRYTNAIGGLDLYRSSEFAARGIALRFLRSRPDPYPQGGEPFQPYLSIIDVMMHNPVEDIRTMLREGFDIVDGREESDVSLAETR</sequence>
<dbReference type="AlphaFoldDB" id="A0A2W5S1T6"/>
<evidence type="ECO:0008006" key="3">
    <source>
        <dbReference type="Google" id="ProtNLM"/>
    </source>
</evidence>
<gene>
    <name evidence="1" type="ORF">DI533_15470</name>
</gene>
<proteinExistence type="predicted"/>
<dbReference type="EMBL" id="QFQS01000003">
    <property type="protein sequence ID" value="PZQ96951.1"/>
    <property type="molecule type" value="Genomic_DNA"/>
</dbReference>
<protein>
    <recommendedName>
        <fullName evidence="3">WbqC-like family protein</fullName>
    </recommendedName>
</protein>
<accession>A0A2W5S1T6</accession>
<organism evidence="1 2">
    <name type="scientific">Cereibacter sphaeroides</name>
    <name type="common">Rhodobacter sphaeroides</name>
    <dbReference type="NCBI Taxonomy" id="1063"/>
    <lineage>
        <taxon>Bacteria</taxon>
        <taxon>Pseudomonadati</taxon>
        <taxon>Pseudomonadota</taxon>
        <taxon>Alphaproteobacteria</taxon>
        <taxon>Rhodobacterales</taxon>
        <taxon>Paracoccaceae</taxon>
        <taxon>Cereibacter</taxon>
    </lineage>
</organism>
<dbReference type="Proteomes" id="UP000248975">
    <property type="component" value="Unassembled WGS sequence"/>
</dbReference>
<comment type="caution">
    <text evidence="1">The sequence shown here is derived from an EMBL/GenBank/DDBJ whole genome shotgun (WGS) entry which is preliminary data.</text>
</comment>
<name>A0A2W5S1T6_CERSP</name>
<reference evidence="1 2" key="1">
    <citation type="submission" date="2017-08" db="EMBL/GenBank/DDBJ databases">
        <title>Infants hospitalized years apart are colonized by the same room-sourced microbial strains.</title>
        <authorList>
            <person name="Brooks B."/>
            <person name="Olm M.R."/>
            <person name="Firek B.A."/>
            <person name="Baker R."/>
            <person name="Thomas B.C."/>
            <person name="Morowitz M.J."/>
            <person name="Banfield J.F."/>
        </authorList>
    </citation>
    <scope>NUCLEOTIDE SEQUENCE [LARGE SCALE GENOMIC DNA]</scope>
    <source>
        <strain evidence="1">S2_003_000_R2_11</strain>
    </source>
</reference>
<evidence type="ECO:0000313" key="1">
    <source>
        <dbReference type="EMBL" id="PZQ96951.1"/>
    </source>
</evidence>